<protein>
    <submittedName>
        <fullName evidence="2">Uncharacterized protein</fullName>
    </submittedName>
</protein>
<proteinExistence type="predicted"/>
<keyword evidence="1" id="KW-0175">Coiled coil</keyword>
<dbReference type="EMBL" id="JAVHNR010000015">
    <property type="protein sequence ID" value="KAK6329598.1"/>
    <property type="molecule type" value="Genomic_DNA"/>
</dbReference>
<evidence type="ECO:0000313" key="2">
    <source>
        <dbReference type="EMBL" id="KAK6329598.1"/>
    </source>
</evidence>
<comment type="caution">
    <text evidence="2">The sequence shown here is derived from an EMBL/GenBank/DDBJ whole genome shotgun (WGS) entry which is preliminary data.</text>
</comment>
<dbReference type="AlphaFoldDB" id="A0AAN8R9X2"/>
<gene>
    <name evidence="2" type="ORF">TWF718_003564</name>
</gene>
<evidence type="ECO:0000256" key="1">
    <source>
        <dbReference type="SAM" id="Coils"/>
    </source>
</evidence>
<evidence type="ECO:0000313" key="3">
    <source>
        <dbReference type="Proteomes" id="UP001313282"/>
    </source>
</evidence>
<name>A0AAN8R9X2_9PEZI</name>
<dbReference type="Proteomes" id="UP001313282">
    <property type="component" value="Unassembled WGS sequence"/>
</dbReference>
<sequence>MGWNDREKYDHKIQGYDANVVLANKEYQNIVDQVNHIPVKIRGLILDLNSTIETLEDVVDEGDADKMKDRLMTATEPFHKMLRDVENAHTEAGDLHIKFKELLTETVLPLDIEIHNLEKELGIITDNQGQVARTAQNRQQQEQRVLESRQEAFQDARRRLSELKRKRNGFFRAVVPFYSSIEDRGINMAEEKVRELEELVLQQQRNANAAQAAANKENNIWREMGLTGNKAKRVGGLADSLIDHMTIFQARFTGLKDALSEVILLMSNLDNLAKNVEFLFDKKEFLGAVIDICAAGLIDPRLEEHVRHIHKKVCKIYQNNLPFSDSKLKERLKEMRYAFRLEVTVQLAMLGAKGASEITEGIDL</sequence>
<accession>A0AAN8R9X2</accession>
<reference evidence="2 3" key="1">
    <citation type="submission" date="2019-10" db="EMBL/GenBank/DDBJ databases">
        <authorList>
            <person name="Palmer J.M."/>
        </authorList>
    </citation>
    <scope>NUCLEOTIDE SEQUENCE [LARGE SCALE GENOMIC DNA]</scope>
    <source>
        <strain evidence="2 3">TWF718</strain>
    </source>
</reference>
<organism evidence="2 3">
    <name type="scientific">Orbilia javanica</name>
    <dbReference type="NCBI Taxonomy" id="47235"/>
    <lineage>
        <taxon>Eukaryota</taxon>
        <taxon>Fungi</taxon>
        <taxon>Dikarya</taxon>
        <taxon>Ascomycota</taxon>
        <taxon>Pezizomycotina</taxon>
        <taxon>Orbiliomycetes</taxon>
        <taxon>Orbiliales</taxon>
        <taxon>Orbiliaceae</taxon>
        <taxon>Orbilia</taxon>
    </lineage>
</organism>
<feature type="coiled-coil region" evidence="1">
    <location>
        <begin position="131"/>
        <end position="213"/>
    </location>
</feature>
<keyword evidence="3" id="KW-1185">Reference proteome</keyword>